<dbReference type="Proteomes" id="UP000198510">
    <property type="component" value="Unassembled WGS sequence"/>
</dbReference>
<protein>
    <recommendedName>
        <fullName evidence="3">Lipoprotein</fullName>
    </recommendedName>
</protein>
<dbReference type="AlphaFoldDB" id="A0A1G9PLG8"/>
<reference evidence="1 2" key="1">
    <citation type="submission" date="2016-10" db="EMBL/GenBank/DDBJ databases">
        <authorList>
            <person name="de Groot N.N."/>
        </authorList>
    </citation>
    <scope>NUCLEOTIDE SEQUENCE [LARGE SCALE GENOMIC DNA]</scope>
    <source>
        <strain evidence="1 2">DSM 25186</strain>
    </source>
</reference>
<evidence type="ECO:0008006" key="3">
    <source>
        <dbReference type="Google" id="ProtNLM"/>
    </source>
</evidence>
<gene>
    <name evidence="1" type="ORF">SAMN05421823_109227</name>
</gene>
<organism evidence="1 2">
    <name type="scientific">Catalinimonas alkaloidigena</name>
    <dbReference type="NCBI Taxonomy" id="1075417"/>
    <lineage>
        <taxon>Bacteria</taxon>
        <taxon>Pseudomonadati</taxon>
        <taxon>Bacteroidota</taxon>
        <taxon>Cytophagia</taxon>
        <taxon>Cytophagales</taxon>
        <taxon>Catalimonadaceae</taxon>
        <taxon>Catalinimonas</taxon>
    </lineage>
</organism>
<accession>A0A1G9PLG8</accession>
<keyword evidence="2" id="KW-1185">Reference proteome</keyword>
<dbReference type="PROSITE" id="PS51257">
    <property type="entry name" value="PROKAR_LIPOPROTEIN"/>
    <property type="match status" value="1"/>
</dbReference>
<sequence>MKIRFVSLLALVMAFVLIMASCGVGKSQFETRKGKRKIKHFNSLQYD</sequence>
<proteinExistence type="predicted"/>
<evidence type="ECO:0000313" key="1">
    <source>
        <dbReference type="EMBL" id="SDL99351.1"/>
    </source>
</evidence>
<dbReference type="RefSeq" id="WP_176956147.1">
    <property type="nucleotide sequence ID" value="NZ_FNFO01000009.1"/>
</dbReference>
<evidence type="ECO:0000313" key="2">
    <source>
        <dbReference type="Proteomes" id="UP000198510"/>
    </source>
</evidence>
<name>A0A1G9PLG8_9BACT</name>
<dbReference type="EMBL" id="FNFO01000009">
    <property type="protein sequence ID" value="SDL99351.1"/>
    <property type="molecule type" value="Genomic_DNA"/>
</dbReference>